<sequence length="496" mass="56237">MNKTILFLLLCFLYSTVSAQYFEWPQQQQWNFQQQPQWNFQQQQQPQPQYYQQQQQQQYNRQYFPQQQQQQPQYYQPQQQFQQPQVQQQQYQPQAAPPQRVEVPSSPPPPQQQPAPQIYSQTVVIPQAPPPPPEAYQQSQYAPQQTAPIFVEAANIPRYHQKPASEQLQHIDRARSISSFDVDNRILREQPNSFAQNQEKIQLLAQPPPPPPPPAHTQAPLIRVPPPPARFIPNLSTLYGIDSPPQHEKNPSYTPDHIKVDNRHSAYFEDTQRTRPQTPKTRVTGGSVHSSSAAAVQPQQQVQRPRVTPSISATPSQPQQQRPSAPRPVTRRPTVPVNRVRPQPSQTVRRPEVVATTAPPARSHLVPTGGEKPKTASGKFLQCCQNRKVVKACERICSFDVLSKKTLTGMFLGTDPCPQAHGLDLMQCAADSDDHTQCCIEKEVDRTSAGKKCLGFCNMKPGVTFQADVSMLPCWGVLNDIKQCFKENLERQLAAS</sequence>
<dbReference type="Proteomes" id="UP001152747">
    <property type="component" value="Unassembled WGS sequence"/>
</dbReference>
<evidence type="ECO:0000313" key="4">
    <source>
        <dbReference type="EMBL" id="CAI5441342.1"/>
    </source>
</evidence>
<comment type="caution">
    <text evidence="4">The sequence shown here is derived from an EMBL/GenBank/DDBJ whole genome shotgun (WGS) entry which is preliminary data.</text>
</comment>
<keyword evidence="5" id="KW-1185">Reference proteome</keyword>
<dbReference type="Pfam" id="PF01682">
    <property type="entry name" value="DB"/>
    <property type="match status" value="1"/>
</dbReference>
<keyword evidence="2" id="KW-0732">Signal</keyword>
<feature type="compositionally biased region" description="Low complexity" evidence="1">
    <location>
        <begin position="274"/>
        <end position="342"/>
    </location>
</feature>
<feature type="domain" description="Domain of unknown function DB" evidence="3">
    <location>
        <begin position="383"/>
        <end position="485"/>
    </location>
</feature>
<evidence type="ECO:0000256" key="1">
    <source>
        <dbReference type="SAM" id="MobiDB-lite"/>
    </source>
</evidence>
<dbReference type="PANTHER" id="PTHR46705:SF2">
    <property type="entry name" value="DOMAIN OF UNKNOWN FUNCTION DB DOMAIN-CONTAINING PROTEIN"/>
    <property type="match status" value="1"/>
</dbReference>
<organism evidence="4 5">
    <name type="scientific">Caenorhabditis angaria</name>
    <dbReference type="NCBI Taxonomy" id="860376"/>
    <lineage>
        <taxon>Eukaryota</taxon>
        <taxon>Metazoa</taxon>
        <taxon>Ecdysozoa</taxon>
        <taxon>Nematoda</taxon>
        <taxon>Chromadorea</taxon>
        <taxon>Rhabditida</taxon>
        <taxon>Rhabditina</taxon>
        <taxon>Rhabditomorpha</taxon>
        <taxon>Rhabditoidea</taxon>
        <taxon>Rhabditidae</taxon>
        <taxon>Peloderinae</taxon>
        <taxon>Caenorhabditis</taxon>
    </lineage>
</organism>
<dbReference type="InterPro" id="IPR002602">
    <property type="entry name" value="DB"/>
</dbReference>
<feature type="region of interest" description="Disordered" evidence="1">
    <location>
        <begin position="85"/>
        <end position="116"/>
    </location>
</feature>
<dbReference type="OrthoDB" id="5843172at2759"/>
<accession>A0A9P1IDN7</accession>
<dbReference type="AlphaFoldDB" id="A0A9P1IDN7"/>
<feature type="compositionally biased region" description="Low complexity" evidence="1">
    <location>
        <begin position="85"/>
        <end position="104"/>
    </location>
</feature>
<protein>
    <recommendedName>
        <fullName evidence="3">Domain of unknown function DB domain-containing protein</fullName>
    </recommendedName>
</protein>
<evidence type="ECO:0000313" key="5">
    <source>
        <dbReference type="Proteomes" id="UP001152747"/>
    </source>
</evidence>
<feature type="compositionally biased region" description="Pro residues" evidence="1">
    <location>
        <begin position="206"/>
        <end position="215"/>
    </location>
</feature>
<proteinExistence type="predicted"/>
<evidence type="ECO:0000256" key="2">
    <source>
        <dbReference type="SAM" id="SignalP"/>
    </source>
</evidence>
<evidence type="ECO:0000259" key="3">
    <source>
        <dbReference type="Pfam" id="PF01682"/>
    </source>
</evidence>
<feature type="signal peptide" evidence="2">
    <location>
        <begin position="1"/>
        <end position="19"/>
    </location>
</feature>
<dbReference type="PANTHER" id="PTHR46705">
    <property type="entry name" value="PROTEIN CBG09805"/>
    <property type="match status" value="1"/>
</dbReference>
<feature type="region of interest" description="Disordered" evidence="1">
    <location>
        <begin position="124"/>
        <end position="143"/>
    </location>
</feature>
<reference evidence="4" key="1">
    <citation type="submission" date="2022-11" db="EMBL/GenBank/DDBJ databases">
        <authorList>
            <person name="Kikuchi T."/>
        </authorList>
    </citation>
    <scope>NUCLEOTIDE SEQUENCE</scope>
    <source>
        <strain evidence="4">PS1010</strain>
    </source>
</reference>
<name>A0A9P1IDN7_9PELO</name>
<feature type="chain" id="PRO_5040473086" description="Domain of unknown function DB domain-containing protein" evidence="2">
    <location>
        <begin position="20"/>
        <end position="496"/>
    </location>
</feature>
<feature type="compositionally biased region" description="Basic and acidic residues" evidence="1">
    <location>
        <begin position="245"/>
        <end position="273"/>
    </location>
</feature>
<gene>
    <name evidence="4" type="ORF">CAMP_LOCUS3979</name>
</gene>
<feature type="region of interest" description="Disordered" evidence="1">
    <location>
        <begin position="205"/>
        <end position="373"/>
    </location>
</feature>
<dbReference type="EMBL" id="CANHGI010000002">
    <property type="protein sequence ID" value="CAI5441342.1"/>
    <property type="molecule type" value="Genomic_DNA"/>
</dbReference>